<dbReference type="Proteomes" id="UP001070176">
    <property type="component" value="Unassembled WGS sequence"/>
</dbReference>
<accession>A0ABT3Y6S4</accession>
<organism evidence="1 2">
    <name type="scientific">Chryseobacterium luquanense</name>
    <dbReference type="NCBI Taxonomy" id="2983766"/>
    <lineage>
        <taxon>Bacteria</taxon>
        <taxon>Pseudomonadati</taxon>
        <taxon>Bacteroidota</taxon>
        <taxon>Flavobacteriia</taxon>
        <taxon>Flavobacteriales</taxon>
        <taxon>Weeksellaceae</taxon>
        <taxon>Chryseobacterium group</taxon>
        <taxon>Chryseobacterium</taxon>
    </lineage>
</organism>
<evidence type="ECO:0000313" key="1">
    <source>
        <dbReference type="EMBL" id="MCX8533864.1"/>
    </source>
</evidence>
<name>A0ABT3Y6S4_9FLAO</name>
<protein>
    <recommendedName>
        <fullName evidence="3">DUF4369 domain-containing protein</fullName>
    </recommendedName>
</protein>
<proteinExistence type="predicted"/>
<reference evidence="1" key="1">
    <citation type="submission" date="2022-10" db="EMBL/GenBank/DDBJ databases">
        <title>Chryseobacterium sp. nov., a novel bacterial species.</title>
        <authorList>
            <person name="Cao Y."/>
        </authorList>
    </citation>
    <scope>NUCLEOTIDE SEQUENCE</scope>
    <source>
        <strain evidence="1">KC 927</strain>
    </source>
</reference>
<dbReference type="RefSeq" id="WP_267282329.1">
    <property type="nucleotide sequence ID" value="NZ_JAOVZV010000018.1"/>
</dbReference>
<keyword evidence="2" id="KW-1185">Reference proteome</keyword>
<comment type="caution">
    <text evidence="1">The sequence shown here is derived from an EMBL/GenBank/DDBJ whole genome shotgun (WGS) entry which is preliminary data.</text>
</comment>
<dbReference type="EMBL" id="JAOVZV010000018">
    <property type="protein sequence ID" value="MCX8533864.1"/>
    <property type="molecule type" value="Genomic_DNA"/>
</dbReference>
<gene>
    <name evidence="1" type="ORF">OEA66_16075</name>
</gene>
<evidence type="ECO:0000313" key="2">
    <source>
        <dbReference type="Proteomes" id="UP001070176"/>
    </source>
</evidence>
<evidence type="ECO:0008006" key="3">
    <source>
        <dbReference type="Google" id="ProtNLM"/>
    </source>
</evidence>
<sequence>MKKALSILTFGLLVIIIFTMDYPLKAKTLYGKYINTNYQNSICCVEAPHEPDTLILFSNGIFESRFFGKGQFEVSNGISPRIEFHYKSYEESASYNTYFSNKLFEKPKIILNADMNHVYTKMN</sequence>